<reference evidence="4 5" key="1">
    <citation type="journal article" date="2020" name="G3 (Bethesda)">
        <title>Improved Reference Genome for Cyclotella cryptica CCMP332, a Model for Cell Wall Morphogenesis, Salinity Adaptation, and Lipid Production in Diatoms (Bacillariophyta).</title>
        <authorList>
            <person name="Roberts W.R."/>
            <person name="Downey K.M."/>
            <person name="Ruck E.C."/>
            <person name="Traller J.C."/>
            <person name="Alverson A.J."/>
        </authorList>
    </citation>
    <scope>NUCLEOTIDE SEQUENCE [LARGE SCALE GENOMIC DNA]</scope>
    <source>
        <strain evidence="4 5">CCMP332</strain>
    </source>
</reference>
<evidence type="ECO:0000256" key="1">
    <source>
        <dbReference type="ARBA" id="ARBA00023122"/>
    </source>
</evidence>
<comment type="caution">
    <text evidence="4">The sequence shown here is derived from an EMBL/GenBank/DDBJ whole genome shotgun (WGS) entry which is preliminary data.</text>
</comment>
<accession>A0ABD3Q8W2</accession>
<evidence type="ECO:0000313" key="4">
    <source>
        <dbReference type="EMBL" id="KAL3796773.1"/>
    </source>
</evidence>
<dbReference type="PROSITE" id="PS51371">
    <property type="entry name" value="CBS"/>
    <property type="match status" value="2"/>
</dbReference>
<dbReference type="SUPFAM" id="SSF54631">
    <property type="entry name" value="CBS-domain pair"/>
    <property type="match status" value="1"/>
</dbReference>
<dbReference type="SMART" id="SM00116">
    <property type="entry name" value="CBS"/>
    <property type="match status" value="2"/>
</dbReference>
<feature type="domain" description="CBS" evidence="3">
    <location>
        <begin position="65"/>
        <end position="124"/>
    </location>
</feature>
<name>A0ABD3Q8W2_9STRA</name>
<keyword evidence="5" id="KW-1185">Reference proteome</keyword>
<gene>
    <name evidence="4" type="ORF">HJC23_010920</name>
</gene>
<evidence type="ECO:0000259" key="3">
    <source>
        <dbReference type="PROSITE" id="PS51371"/>
    </source>
</evidence>
<feature type="domain" description="CBS" evidence="3">
    <location>
        <begin position="1"/>
        <end position="58"/>
    </location>
</feature>
<dbReference type="Proteomes" id="UP001516023">
    <property type="component" value="Unassembled WGS sequence"/>
</dbReference>
<dbReference type="EMBL" id="JABMIG020000060">
    <property type="protein sequence ID" value="KAL3796773.1"/>
    <property type="molecule type" value="Genomic_DNA"/>
</dbReference>
<dbReference type="AlphaFoldDB" id="A0ABD3Q8W2"/>
<sequence>MIPYDKVLKCQPSSTVEEVVTSMTDEHVSCLVIVLNDNPHGIVTKTDICWCYRNKVPLESQVGDIMPWTVGVKKIKCNMDRDGAAKFFEKNKVHHAIVVNENDEPVGLISAMDIATEVAKDARAWPYIRNETGRIEVPHKK</sequence>
<organism evidence="4 5">
    <name type="scientific">Cyclotella cryptica</name>
    <dbReference type="NCBI Taxonomy" id="29204"/>
    <lineage>
        <taxon>Eukaryota</taxon>
        <taxon>Sar</taxon>
        <taxon>Stramenopiles</taxon>
        <taxon>Ochrophyta</taxon>
        <taxon>Bacillariophyta</taxon>
        <taxon>Coscinodiscophyceae</taxon>
        <taxon>Thalassiosirophycidae</taxon>
        <taxon>Stephanodiscales</taxon>
        <taxon>Stephanodiscaceae</taxon>
        <taxon>Cyclotella</taxon>
    </lineage>
</organism>
<dbReference type="PANTHER" id="PTHR43080">
    <property type="entry name" value="CBS DOMAIN-CONTAINING PROTEIN CBSX3, MITOCHONDRIAL"/>
    <property type="match status" value="1"/>
</dbReference>
<keyword evidence="1 2" id="KW-0129">CBS domain</keyword>
<dbReference type="Gene3D" id="3.10.580.10">
    <property type="entry name" value="CBS-domain"/>
    <property type="match status" value="1"/>
</dbReference>
<evidence type="ECO:0000256" key="2">
    <source>
        <dbReference type="PROSITE-ProRule" id="PRU00703"/>
    </source>
</evidence>
<proteinExistence type="predicted"/>
<evidence type="ECO:0000313" key="5">
    <source>
        <dbReference type="Proteomes" id="UP001516023"/>
    </source>
</evidence>
<dbReference type="InterPro" id="IPR000644">
    <property type="entry name" value="CBS_dom"/>
</dbReference>
<dbReference type="Pfam" id="PF00571">
    <property type="entry name" value="CBS"/>
    <property type="match status" value="2"/>
</dbReference>
<dbReference type="PANTHER" id="PTHR43080:SF29">
    <property type="entry name" value="OS02G0818000 PROTEIN"/>
    <property type="match status" value="1"/>
</dbReference>
<dbReference type="CDD" id="cd02205">
    <property type="entry name" value="CBS_pair_SF"/>
    <property type="match status" value="1"/>
</dbReference>
<protein>
    <recommendedName>
        <fullName evidence="3">CBS domain-containing protein</fullName>
    </recommendedName>
</protein>
<dbReference type="InterPro" id="IPR046342">
    <property type="entry name" value="CBS_dom_sf"/>
</dbReference>
<dbReference type="InterPro" id="IPR051257">
    <property type="entry name" value="Diverse_CBS-Domain"/>
</dbReference>